<dbReference type="AlphaFoldDB" id="A0AA40LPU2"/>
<protein>
    <submittedName>
        <fullName evidence="2">Uncharacterized protein</fullName>
    </submittedName>
</protein>
<name>A0AA40LPU2_CNENI</name>
<proteinExistence type="predicted"/>
<accession>A0AA40LPU2</accession>
<evidence type="ECO:0000313" key="2">
    <source>
        <dbReference type="EMBL" id="KAK1339718.1"/>
    </source>
</evidence>
<dbReference type="EMBL" id="JAULJE010000008">
    <property type="protein sequence ID" value="KAK1339718.1"/>
    <property type="molecule type" value="Genomic_DNA"/>
</dbReference>
<keyword evidence="3" id="KW-1185">Reference proteome</keyword>
<sequence length="177" mass="19630">MKLRLNLIPLPNCSVIGVPCCRWSPAMFRAAPLVVSACAAVAGIYRVAGKNMAPLEALTLRNEGLISLDHVSRYEEEKVVVEEEEKEKEEQDQEEEEGEEEEEELLENCRTYYGNPADIPATYRTEVKAGAGTQLETGEHNKRHVHRPSSCRGQLQALRVPSLAGHKSIAMECDGVL</sequence>
<organism evidence="2 3">
    <name type="scientific">Cnephaeus nilssonii</name>
    <name type="common">Northern bat</name>
    <name type="synonym">Eptesicus nilssonii</name>
    <dbReference type="NCBI Taxonomy" id="3371016"/>
    <lineage>
        <taxon>Eukaryota</taxon>
        <taxon>Metazoa</taxon>
        <taxon>Chordata</taxon>
        <taxon>Craniata</taxon>
        <taxon>Vertebrata</taxon>
        <taxon>Euteleostomi</taxon>
        <taxon>Mammalia</taxon>
        <taxon>Eutheria</taxon>
        <taxon>Laurasiatheria</taxon>
        <taxon>Chiroptera</taxon>
        <taxon>Yangochiroptera</taxon>
        <taxon>Vespertilionidae</taxon>
        <taxon>Cnephaeus</taxon>
    </lineage>
</organism>
<evidence type="ECO:0000256" key="1">
    <source>
        <dbReference type="SAM" id="MobiDB-lite"/>
    </source>
</evidence>
<gene>
    <name evidence="2" type="ORF">QTO34_018273</name>
</gene>
<dbReference type="Proteomes" id="UP001177744">
    <property type="component" value="Unassembled WGS sequence"/>
</dbReference>
<feature type="compositionally biased region" description="Acidic residues" evidence="1">
    <location>
        <begin position="82"/>
        <end position="105"/>
    </location>
</feature>
<comment type="caution">
    <text evidence="2">The sequence shown here is derived from an EMBL/GenBank/DDBJ whole genome shotgun (WGS) entry which is preliminary data.</text>
</comment>
<reference evidence="2" key="1">
    <citation type="submission" date="2023-06" db="EMBL/GenBank/DDBJ databases">
        <title>Reference genome for the Northern bat (Eptesicus nilssonii), a most northern bat species.</title>
        <authorList>
            <person name="Laine V.N."/>
            <person name="Pulliainen A.T."/>
            <person name="Lilley T.M."/>
        </authorList>
    </citation>
    <scope>NUCLEOTIDE SEQUENCE</scope>
    <source>
        <strain evidence="2">BLF_Eptnil</strain>
        <tissue evidence="2">Kidney</tissue>
    </source>
</reference>
<feature type="region of interest" description="Disordered" evidence="1">
    <location>
        <begin position="77"/>
        <end position="105"/>
    </location>
</feature>
<evidence type="ECO:0000313" key="3">
    <source>
        <dbReference type="Proteomes" id="UP001177744"/>
    </source>
</evidence>